<protein>
    <submittedName>
        <fullName evidence="1">Uncharacterized protein</fullName>
    </submittedName>
</protein>
<dbReference type="PANTHER" id="PTHR42057:SF2">
    <property type="entry name" value="F-BOX DOMAIN PROTEIN (AFU_ORTHOLOGUE AFUA_4G00200)-RELATED"/>
    <property type="match status" value="1"/>
</dbReference>
<dbReference type="Proteomes" id="UP000054771">
    <property type="component" value="Unassembled WGS sequence"/>
</dbReference>
<evidence type="ECO:0000313" key="2">
    <source>
        <dbReference type="Proteomes" id="UP000054771"/>
    </source>
</evidence>
<reference evidence="2" key="1">
    <citation type="journal article" date="2016" name="Genome Announc.">
        <title>Draft genome sequences of fungus Aspergillus calidoustus.</title>
        <authorList>
            <person name="Horn F."/>
            <person name="Linde J."/>
            <person name="Mattern D.J."/>
            <person name="Walther G."/>
            <person name="Guthke R."/>
            <person name="Scherlach K."/>
            <person name="Martin K."/>
            <person name="Brakhage A.A."/>
            <person name="Petzke L."/>
            <person name="Valiante V."/>
        </authorList>
    </citation>
    <scope>NUCLEOTIDE SEQUENCE [LARGE SCALE GENOMIC DNA]</scope>
    <source>
        <strain evidence="2">SF006504</strain>
    </source>
</reference>
<dbReference type="PANTHER" id="PTHR42057">
    <property type="entry name" value="F-BOX DOMAIN PROTEIN (AFU_ORTHOLOGUE AFUA_4G00200)"/>
    <property type="match status" value="1"/>
</dbReference>
<dbReference type="EMBL" id="CDMC01000004">
    <property type="protein sequence ID" value="CEL04631.1"/>
    <property type="molecule type" value="Genomic_DNA"/>
</dbReference>
<accession>A0A0U5G0J3</accession>
<dbReference type="OrthoDB" id="5379943at2759"/>
<organism evidence="1 2">
    <name type="scientific">Aspergillus calidoustus</name>
    <dbReference type="NCBI Taxonomy" id="454130"/>
    <lineage>
        <taxon>Eukaryota</taxon>
        <taxon>Fungi</taxon>
        <taxon>Dikarya</taxon>
        <taxon>Ascomycota</taxon>
        <taxon>Pezizomycotina</taxon>
        <taxon>Eurotiomycetes</taxon>
        <taxon>Eurotiomycetidae</taxon>
        <taxon>Eurotiales</taxon>
        <taxon>Aspergillaceae</taxon>
        <taxon>Aspergillus</taxon>
        <taxon>Aspergillus subgen. Nidulantes</taxon>
    </lineage>
</organism>
<proteinExistence type="predicted"/>
<keyword evidence="2" id="KW-1185">Reference proteome</keyword>
<dbReference type="AlphaFoldDB" id="A0A0U5G0J3"/>
<sequence length="136" mass="16068">MEDSYFHSYEKRWHHFFDTFRTSLPHPRDFRMGLGPDEYDATPTKSSMPFDREGEIRMGLMAERYMGFYFDGCYGWDEIDEEDTYMRMPPGCDEEDRVALRALLRETGQAEGEGEGDWEVRRDGVAHVVKDFVQTK</sequence>
<evidence type="ECO:0000313" key="1">
    <source>
        <dbReference type="EMBL" id="CEL04631.1"/>
    </source>
</evidence>
<name>A0A0U5G0J3_ASPCI</name>
<gene>
    <name evidence="1" type="ORF">ASPCAL05760</name>
</gene>